<feature type="compositionally biased region" description="Basic and acidic residues" evidence="6">
    <location>
        <begin position="345"/>
        <end position="378"/>
    </location>
</feature>
<keyword evidence="10" id="KW-1185">Reference proteome</keyword>
<evidence type="ECO:0000256" key="7">
    <source>
        <dbReference type="SAM" id="Phobius"/>
    </source>
</evidence>
<keyword evidence="4 7" id="KW-0472">Membrane</keyword>
<evidence type="ECO:0000256" key="6">
    <source>
        <dbReference type="SAM" id="MobiDB-lite"/>
    </source>
</evidence>
<keyword evidence="3 7" id="KW-1133">Transmembrane helix</keyword>
<evidence type="ECO:0000256" key="3">
    <source>
        <dbReference type="ARBA" id="ARBA00022989"/>
    </source>
</evidence>
<comment type="similarity">
    <text evidence="5">Belongs to the SAT4 family.</text>
</comment>
<feature type="transmembrane region" description="Helical" evidence="7">
    <location>
        <begin position="12"/>
        <end position="30"/>
    </location>
</feature>
<keyword evidence="2 7" id="KW-0812">Transmembrane</keyword>
<feature type="transmembrane region" description="Helical" evidence="7">
    <location>
        <begin position="208"/>
        <end position="227"/>
    </location>
</feature>
<feature type="domain" description="Rhodopsin" evidence="8">
    <location>
        <begin position="23"/>
        <end position="264"/>
    </location>
</feature>
<dbReference type="PANTHER" id="PTHR33048">
    <property type="entry name" value="PTH11-LIKE INTEGRAL MEMBRANE PROTEIN (AFU_ORTHOLOGUE AFUA_5G11245)"/>
    <property type="match status" value="1"/>
</dbReference>
<dbReference type="GO" id="GO:0016020">
    <property type="term" value="C:membrane"/>
    <property type="evidence" value="ECO:0007669"/>
    <property type="project" value="UniProtKB-SubCell"/>
</dbReference>
<feature type="transmembrane region" description="Helical" evidence="7">
    <location>
        <begin position="125"/>
        <end position="148"/>
    </location>
</feature>
<feature type="compositionally biased region" description="Basic and acidic residues" evidence="6">
    <location>
        <begin position="303"/>
        <end position="314"/>
    </location>
</feature>
<feature type="transmembrane region" description="Helical" evidence="7">
    <location>
        <begin position="91"/>
        <end position="113"/>
    </location>
</feature>
<feature type="region of interest" description="Disordered" evidence="6">
    <location>
        <begin position="345"/>
        <end position="389"/>
    </location>
</feature>
<gene>
    <name evidence="9" type="ORF">P154DRAFT_523118</name>
</gene>
<dbReference type="InterPro" id="IPR049326">
    <property type="entry name" value="Rhodopsin_dom_fungi"/>
</dbReference>
<evidence type="ECO:0000313" key="9">
    <source>
        <dbReference type="EMBL" id="KAF1999815.1"/>
    </source>
</evidence>
<dbReference type="Pfam" id="PF20684">
    <property type="entry name" value="Fung_rhodopsin"/>
    <property type="match status" value="1"/>
</dbReference>
<evidence type="ECO:0000259" key="8">
    <source>
        <dbReference type="Pfam" id="PF20684"/>
    </source>
</evidence>
<dbReference type="InterPro" id="IPR052337">
    <property type="entry name" value="SAT4-like"/>
</dbReference>
<organism evidence="9 10">
    <name type="scientific">Amniculicola lignicola CBS 123094</name>
    <dbReference type="NCBI Taxonomy" id="1392246"/>
    <lineage>
        <taxon>Eukaryota</taxon>
        <taxon>Fungi</taxon>
        <taxon>Dikarya</taxon>
        <taxon>Ascomycota</taxon>
        <taxon>Pezizomycotina</taxon>
        <taxon>Dothideomycetes</taxon>
        <taxon>Pleosporomycetidae</taxon>
        <taxon>Pleosporales</taxon>
        <taxon>Amniculicolaceae</taxon>
        <taxon>Amniculicola</taxon>
    </lineage>
</organism>
<reference evidence="9" key="1">
    <citation type="journal article" date="2020" name="Stud. Mycol.">
        <title>101 Dothideomycetes genomes: a test case for predicting lifestyles and emergence of pathogens.</title>
        <authorList>
            <person name="Haridas S."/>
            <person name="Albert R."/>
            <person name="Binder M."/>
            <person name="Bloem J."/>
            <person name="Labutti K."/>
            <person name="Salamov A."/>
            <person name="Andreopoulos B."/>
            <person name="Baker S."/>
            <person name="Barry K."/>
            <person name="Bills G."/>
            <person name="Bluhm B."/>
            <person name="Cannon C."/>
            <person name="Castanera R."/>
            <person name="Culley D."/>
            <person name="Daum C."/>
            <person name="Ezra D."/>
            <person name="Gonzalez J."/>
            <person name="Henrissat B."/>
            <person name="Kuo A."/>
            <person name="Liang C."/>
            <person name="Lipzen A."/>
            <person name="Lutzoni F."/>
            <person name="Magnuson J."/>
            <person name="Mondo S."/>
            <person name="Nolan M."/>
            <person name="Ohm R."/>
            <person name="Pangilinan J."/>
            <person name="Park H.-J."/>
            <person name="Ramirez L."/>
            <person name="Alfaro M."/>
            <person name="Sun H."/>
            <person name="Tritt A."/>
            <person name="Yoshinaga Y."/>
            <person name="Zwiers L.-H."/>
            <person name="Turgeon B."/>
            <person name="Goodwin S."/>
            <person name="Spatafora J."/>
            <person name="Crous P."/>
            <person name="Grigoriev I."/>
        </authorList>
    </citation>
    <scope>NUCLEOTIDE SEQUENCE</scope>
    <source>
        <strain evidence="9">CBS 123094</strain>
    </source>
</reference>
<feature type="transmembrane region" description="Helical" evidence="7">
    <location>
        <begin position="42"/>
        <end position="61"/>
    </location>
</feature>
<feature type="region of interest" description="Disordered" evidence="6">
    <location>
        <begin position="274"/>
        <end position="329"/>
    </location>
</feature>
<feature type="compositionally biased region" description="Polar residues" evidence="6">
    <location>
        <begin position="281"/>
        <end position="301"/>
    </location>
</feature>
<name>A0A6A5WL46_9PLEO</name>
<protein>
    <recommendedName>
        <fullName evidence="8">Rhodopsin domain-containing protein</fullName>
    </recommendedName>
</protein>
<accession>A0A6A5WL46</accession>
<evidence type="ECO:0000256" key="5">
    <source>
        <dbReference type="ARBA" id="ARBA00038359"/>
    </source>
</evidence>
<evidence type="ECO:0000256" key="1">
    <source>
        <dbReference type="ARBA" id="ARBA00004141"/>
    </source>
</evidence>
<evidence type="ECO:0000256" key="4">
    <source>
        <dbReference type="ARBA" id="ARBA00023136"/>
    </source>
</evidence>
<comment type="subcellular location">
    <subcellularLocation>
        <location evidence="1">Membrane</location>
        <topology evidence="1">Multi-pass membrane protein</topology>
    </subcellularLocation>
</comment>
<dbReference type="OrthoDB" id="3903189at2759"/>
<dbReference type="Proteomes" id="UP000799779">
    <property type="component" value="Unassembled WGS sequence"/>
</dbReference>
<sequence>MADPFAAEMWSWYALTIFIVGARLLSRRLLFQSFRRLQSDDWIMVLALGVHTGLLVVIWILTYTPTNLINPDHPLTLTPADVKRREYGSKLVLVTEQLTLIVLWSCKACLLILYSRLTMTLKHNLLVKIVAGYTVVGYVVTVVLWFFWCRPFHFYWKVPSPADLNCSAETNHMITSAFFNISSDILIICLPMPVLLQSQLPLKRKLTLAGVFALGSFTILAAIMSKYYSLGKPYGQEWIFWYIREVSTAIITTNLPLTWTLLQRIFGMGSFLSRHGRSSERSGTGPPSKNRLRSTYGNLSSAAREDSKPKKHDPYAINVSPSESQEKINGDSDIRLKIWQQHRVEVTTEELDSKDGDSMASQRMREDEITHAPSKDPEMGASRKSSRTS</sequence>
<dbReference type="EMBL" id="ML977593">
    <property type="protein sequence ID" value="KAF1999815.1"/>
    <property type="molecule type" value="Genomic_DNA"/>
</dbReference>
<feature type="transmembrane region" description="Helical" evidence="7">
    <location>
        <begin position="177"/>
        <end position="196"/>
    </location>
</feature>
<feature type="transmembrane region" description="Helical" evidence="7">
    <location>
        <begin position="239"/>
        <end position="262"/>
    </location>
</feature>
<evidence type="ECO:0000313" key="10">
    <source>
        <dbReference type="Proteomes" id="UP000799779"/>
    </source>
</evidence>
<proteinExistence type="inferred from homology"/>
<dbReference type="AlphaFoldDB" id="A0A6A5WL46"/>
<evidence type="ECO:0000256" key="2">
    <source>
        <dbReference type="ARBA" id="ARBA00022692"/>
    </source>
</evidence>
<dbReference type="PANTHER" id="PTHR33048:SF149">
    <property type="entry name" value="UBID FAMILY DECARBOXYLASE"/>
    <property type="match status" value="1"/>
</dbReference>